<evidence type="ECO:0000313" key="5">
    <source>
        <dbReference type="Proteomes" id="UP000248161"/>
    </source>
</evidence>
<dbReference type="Pfam" id="PF06155">
    <property type="entry name" value="GBBH-like_N"/>
    <property type="match status" value="1"/>
</dbReference>
<dbReference type="AlphaFoldDB" id="A0A2V3HU24"/>
<dbReference type="Proteomes" id="UP000248161">
    <property type="component" value="Unassembled WGS sequence"/>
</dbReference>
<dbReference type="EMBL" id="PSPG01000001">
    <property type="protein sequence ID" value="PXF22485.1"/>
    <property type="molecule type" value="Genomic_DNA"/>
</dbReference>
<comment type="caution">
    <text evidence="4">The sequence shown here is derived from an EMBL/GenBank/DDBJ whole genome shotgun (WGS) entry which is preliminary data.</text>
</comment>
<feature type="domain" description="Gamma-butyrobetaine hydroxylase-like N-terminal" evidence="3">
    <location>
        <begin position="11"/>
        <end position="97"/>
    </location>
</feature>
<dbReference type="Gene3D" id="3.30.2020.30">
    <property type="match status" value="1"/>
</dbReference>
<dbReference type="GO" id="GO:0046872">
    <property type="term" value="F:metal ion binding"/>
    <property type="evidence" value="ECO:0007669"/>
    <property type="project" value="UniProtKB-KW"/>
</dbReference>
<dbReference type="InterPro" id="IPR038492">
    <property type="entry name" value="GBBH-like_N_sf"/>
</dbReference>
<gene>
    <name evidence="4" type="ORF">CXX69_00695</name>
</gene>
<proteinExistence type="predicted"/>
<keyword evidence="2" id="KW-0408">Iron</keyword>
<evidence type="ECO:0000256" key="1">
    <source>
        <dbReference type="ARBA" id="ARBA00022723"/>
    </source>
</evidence>
<reference evidence="4 5" key="1">
    <citation type="journal article" date="2015" name="Nat. Commun.">
        <title>Genomic and transcriptomic evidence for scavenging of diverse organic compounds by widespread deep-sea archaea.</title>
        <authorList>
            <person name="Li M."/>
            <person name="Baker B.J."/>
            <person name="Anantharaman K."/>
            <person name="Jain S."/>
            <person name="Breier J.A."/>
            <person name="Dick G.J."/>
        </authorList>
    </citation>
    <scope>NUCLEOTIDE SEQUENCE [LARGE SCALE GENOMIC DNA]</scope>
    <source>
        <strain evidence="4">Cayman_51_deep</strain>
    </source>
</reference>
<name>A0A2V3HU24_9ARCH</name>
<keyword evidence="1" id="KW-0479">Metal-binding</keyword>
<sequence length="107" mass="12218">MEGRESLTDLERGDEDCVLRFADGAAFTVSYLAIRCRCQCAKCKPRQENEQRLLEFEEEVARLRVEKPKAEPVGHYGIIFDWRTGCSSGIHSFSHLRRVAEELGISL</sequence>
<accession>A0A2V3HU24</accession>
<evidence type="ECO:0000256" key="2">
    <source>
        <dbReference type="ARBA" id="ARBA00023004"/>
    </source>
</evidence>
<evidence type="ECO:0000259" key="3">
    <source>
        <dbReference type="Pfam" id="PF06155"/>
    </source>
</evidence>
<dbReference type="InterPro" id="IPR010376">
    <property type="entry name" value="GBBH-like_N"/>
</dbReference>
<organism evidence="4 5">
    <name type="scientific">Candidatus Thalassarchaeum betae</name>
    <dbReference type="NCBI Taxonomy" id="2599289"/>
    <lineage>
        <taxon>Archaea</taxon>
        <taxon>Methanobacteriati</taxon>
        <taxon>Thermoplasmatota</taxon>
        <taxon>Candidatus Poseidoniia</taxon>
        <taxon>Candidatus Poseidoniales</taxon>
        <taxon>Candidatus Thalassarchaeaceae</taxon>
        <taxon>Candidatus Thalassarchaeum</taxon>
    </lineage>
</organism>
<protein>
    <recommendedName>
        <fullName evidence="3">Gamma-butyrobetaine hydroxylase-like N-terminal domain-containing protein</fullName>
    </recommendedName>
</protein>
<evidence type="ECO:0000313" key="4">
    <source>
        <dbReference type="EMBL" id="PXF22485.1"/>
    </source>
</evidence>